<keyword evidence="9" id="KW-0472">Membrane</keyword>
<dbReference type="PROSITE" id="PS51450">
    <property type="entry name" value="LRR"/>
    <property type="match status" value="1"/>
</dbReference>
<reference evidence="13" key="1">
    <citation type="journal article" date="2016" name="Nat. Genet.">
        <title>A high-quality carrot genome assembly provides new insights into carotenoid accumulation and asterid genome evolution.</title>
        <authorList>
            <person name="Iorizzo M."/>
            <person name="Ellison S."/>
            <person name="Senalik D."/>
            <person name="Zeng P."/>
            <person name="Satapoomin P."/>
            <person name="Huang J."/>
            <person name="Bowman M."/>
            <person name="Iovene M."/>
            <person name="Sanseverino W."/>
            <person name="Cavagnaro P."/>
            <person name="Yildiz M."/>
            <person name="Macko-Podgorni A."/>
            <person name="Moranska E."/>
            <person name="Grzebelus E."/>
            <person name="Grzebelus D."/>
            <person name="Ashrafi H."/>
            <person name="Zheng Z."/>
            <person name="Cheng S."/>
            <person name="Spooner D."/>
            <person name="Van Deynze A."/>
            <person name="Simon P."/>
        </authorList>
    </citation>
    <scope>NUCLEOTIDE SEQUENCE</scope>
    <source>
        <tissue evidence="13">Leaf</tissue>
    </source>
</reference>
<feature type="domain" description="Leucine-rich repeat-containing N-terminal plant-type" evidence="12">
    <location>
        <begin position="30"/>
        <end position="71"/>
    </location>
</feature>
<evidence type="ECO:0000256" key="9">
    <source>
        <dbReference type="ARBA" id="ARBA00023136"/>
    </source>
</evidence>
<dbReference type="GO" id="GO:0051707">
    <property type="term" value="P:response to other organism"/>
    <property type="evidence" value="ECO:0007669"/>
    <property type="project" value="UniProtKB-ARBA"/>
</dbReference>
<reference evidence="13" key="2">
    <citation type="submission" date="2022-03" db="EMBL/GenBank/DDBJ databases">
        <title>Draft title - Genomic analysis of global carrot germplasm unveils the trajectory of domestication and the origin of high carotenoid orange carrot.</title>
        <authorList>
            <person name="Iorizzo M."/>
            <person name="Ellison S."/>
            <person name="Senalik D."/>
            <person name="Macko-Podgorni A."/>
            <person name="Grzebelus D."/>
            <person name="Bostan H."/>
            <person name="Rolling W."/>
            <person name="Curaba J."/>
            <person name="Simon P."/>
        </authorList>
    </citation>
    <scope>NUCLEOTIDE SEQUENCE</scope>
    <source>
        <tissue evidence="13">Leaf</tissue>
    </source>
</reference>
<dbReference type="Pfam" id="PF00560">
    <property type="entry name" value="LRR_1"/>
    <property type="match status" value="8"/>
</dbReference>
<name>A0AAF0X566_DAUCS</name>
<comment type="similarity">
    <text evidence="2">Belongs to the RLP family.</text>
</comment>
<evidence type="ECO:0000256" key="7">
    <source>
        <dbReference type="ARBA" id="ARBA00022737"/>
    </source>
</evidence>
<dbReference type="PANTHER" id="PTHR48061:SF2">
    <property type="entry name" value="RECEPTOR LIKE PROTEIN 30-LIKE"/>
    <property type="match status" value="1"/>
</dbReference>
<dbReference type="GO" id="GO:0006952">
    <property type="term" value="P:defense response"/>
    <property type="evidence" value="ECO:0007669"/>
    <property type="project" value="UniProtKB-ARBA"/>
</dbReference>
<dbReference type="InterPro" id="IPR032675">
    <property type="entry name" value="LRR_dom_sf"/>
</dbReference>
<evidence type="ECO:0000256" key="11">
    <source>
        <dbReference type="SAM" id="SignalP"/>
    </source>
</evidence>
<dbReference type="Proteomes" id="UP000077755">
    <property type="component" value="Chromosome 5"/>
</dbReference>
<keyword evidence="5" id="KW-0812">Transmembrane</keyword>
<dbReference type="InterPro" id="IPR046956">
    <property type="entry name" value="RLP23-like"/>
</dbReference>
<protein>
    <recommendedName>
        <fullName evidence="12">Leucine-rich repeat-containing N-terminal plant-type domain-containing protein</fullName>
    </recommendedName>
</protein>
<dbReference type="EMBL" id="CP093347">
    <property type="protein sequence ID" value="WOH01991.1"/>
    <property type="molecule type" value="Genomic_DNA"/>
</dbReference>
<keyword evidence="10" id="KW-0325">Glycoprotein</keyword>
<feature type="signal peptide" evidence="11">
    <location>
        <begin position="1"/>
        <end position="26"/>
    </location>
</feature>
<evidence type="ECO:0000256" key="6">
    <source>
        <dbReference type="ARBA" id="ARBA00022729"/>
    </source>
</evidence>
<dbReference type="GO" id="GO:0005886">
    <property type="term" value="C:plasma membrane"/>
    <property type="evidence" value="ECO:0007669"/>
    <property type="project" value="UniProtKB-SubCell"/>
</dbReference>
<evidence type="ECO:0000313" key="14">
    <source>
        <dbReference type="Proteomes" id="UP000077755"/>
    </source>
</evidence>
<keyword evidence="8" id="KW-1133">Transmembrane helix</keyword>
<organism evidence="13 14">
    <name type="scientific">Daucus carota subsp. sativus</name>
    <name type="common">Carrot</name>
    <dbReference type="NCBI Taxonomy" id="79200"/>
    <lineage>
        <taxon>Eukaryota</taxon>
        <taxon>Viridiplantae</taxon>
        <taxon>Streptophyta</taxon>
        <taxon>Embryophyta</taxon>
        <taxon>Tracheophyta</taxon>
        <taxon>Spermatophyta</taxon>
        <taxon>Magnoliopsida</taxon>
        <taxon>eudicotyledons</taxon>
        <taxon>Gunneridae</taxon>
        <taxon>Pentapetalae</taxon>
        <taxon>asterids</taxon>
        <taxon>campanulids</taxon>
        <taxon>Apiales</taxon>
        <taxon>Apiaceae</taxon>
        <taxon>Apioideae</taxon>
        <taxon>Scandiceae</taxon>
        <taxon>Daucinae</taxon>
        <taxon>Daucus</taxon>
        <taxon>Daucus sect. Daucus</taxon>
    </lineage>
</organism>
<evidence type="ECO:0000256" key="1">
    <source>
        <dbReference type="ARBA" id="ARBA00004251"/>
    </source>
</evidence>
<accession>A0AAF0X566</accession>
<dbReference type="FunFam" id="3.80.10.10:FF:000041">
    <property type="entry name" value="LRR receptor-like serine/threonine-protein kinase ERECTA"/>
    <property type="match status" value="2"/>
</dbReference>
<sequence length="754" mass="83705">MKTTHFSWLFLTFLFQISLFLSLASGQCLDSQRSLLLQLKQSFSFDSSSSTKLVQWNQTTIDCCHWQGVTCKKSSGLVIGLDLSNEGITSGINSSSTLFRLQFLERLNLASNSFNSTEIPSGLSNLTSLVYLNLSNSFSGQVPNVFSRMQKLVVLDLSYSYSLRIENPKLSIIVQNLTQLSELYLDAVDLSSQGSDWSRAISSSLPNLRILSLTECHITGPIHPSFGKLRFLSVIELDGNNLNSPIPKSFENLSGLTALSLHSCNMTGVFPQRILQIPTLQTLRLSYNELLKGSLPEFPRNGSLRELFLYNTNFSGGVPESIGDMARLYEIDLSQSNFSGRIPQSMAKLTQLVRLNFAYNKFSGIIPSFGKFKNLTYVDLSNNQLSGPIPSTHFEGLDNLVHIDLSFNIFSGSIPSYLFAFPSLQNFLLHFNHFDGILSNFSRASSSQLKTLTLSSNKLNGPIPSSFFELKKLESLSLSYNNLSGTLQLERFQKLKNLNALDLSHNRLSITTSPSNSSTSLLPRIYLLYLASCNLKRFPDLRNQSELQNLDLSDNQIGGEVPNWIWNIGQGSLSSLNLSHNLLKSLQEPYVLPKLSYLDLHSNHLTGKIPLPPAIYEYADYSSNNFSSTIPPDIGYNISAAYFFSASRNNLTGSIPESICNAKNLAVLDLSYNRLNGKIPSCLLHKSKVLEVLNLGNNNFTGNVSKTFFEGRGLRTLDLHANQLGEIVPTALPNCTSLEVLNLQNNHINGTVRK</sequence>
<evidence type="ECO:0000256" key="3">
    <source>
        <dbReference type="ARBA" id="ARBA00022475"/>
    </source>
</evidence>
<dbReference type="InterPro" id="IPR001611">
    <property type="entry name" value="Leu-rich_rpt"/>
</dbReference>
<keyword evidence="14" id="KW-1185">Reference proteome</keyword>
<dbReference type="AlphaFoldDB" id="A0AAF0X566"/>
<dbReference type="PRINTS" id="PR00019">
    <property type="entry name" value="LEURICHRPT"/>
</dbReference>
<dbReference type="SUPFAM" id="SSF52058">
    <property type="entry name" value="L domain-like"/>
    <property type="match status" value="2"/>
</dbReference>
<dbReference type="Gene3D" id="3.80.10.10">
    <property type="entry name" value="Ribonuclease Inhibitor"/>
    <property type="match status" value="6"/>
</dbReference>
<comment type="subcellular location">
    <subcellularLocation>
        <location evidence="1">Cell membrane</location>
        <topology evidence="1">Single-pass type I membrane protein</topology>
    </subcellularLocation>
</comment>
<proteinExistence type="inferred from homology"/>
<evidence type="ECO:0000256" key="8">
    <source>
        <dbReference type="ARBA" id="ARBA00022989"/>
    </source>
</evidence>
<evidence type="ECO:0000259" key="12">
    <source>
        <dbReference type="Pfam" id="PF08263"/>
    </source>
</evidence>
<dbReference type="SMART" id="SM00369">
    <property type="entry name" value="LRR_TYP"/>
    <property type="match status" value="9"/>
</dbReference>
<keyword evidence="3" id="KW-1003">Cell membrane</keyword>
<dbReference type="PANTHER" id="PTHR48061">
    <property type="entry name" value="LEUCINE-RICH REPEAT RECEPTOR PROTEIN KINASE EMS1-LIKE-RELATED"/>
    <property type="match status" value="1"/>
</dbReference>
<dbReference type="Pfam" id="PF13855">
    <property type="entry name" value="LRR_8"/>
    <property type="match status" value="3"/>
</dbReference>
<feature type="chain" id="PRO_5042241775" description="Leucine-rich repeat-containing N-terminal plant-type domain-containing protein" evidence="11">
    <location>
        <begin position="27"/>
        <end position="754"/>
    </location>
</feature>
<dbReference type="Pfam" id="PF08263">
    <property type="entry name" value="LRRNT_2"/>
    <property type="match status" value="1"/>
</dbReference>
<dbReference type="SMART" id="SM00365">
    <property type="entry name" value="LRR_SD22"/>
    <property type="match status" value="3"/>
</dbReference>
<dbReference type="InterPro" id="IPR003591">
    <property type="entry name" value="Leu-rich_rpt_typical-subtyp"/>
</dbReference>
<evidence type="ECO:0000256" key="10">
    <source>
        <dbReference type="ARBA" id="ARBA00023180"/>
    </source>
</evidence>
<evidence type="ECO:0000256" key="5">
    <source>
        <dbReference type="ARBA" id="ARBA00022692"/>
    </source>
</evidence>
<evidence type="ECO:0000256" key="4">
    <source>
        <dbReference type="ARBA" id="ARBA00022614"/>
    </source>
</evidence>
<evidence type="ECO:0000256" key="2">
    <source>
        <dbReference type="ARBA" id="ARBA00009592"/>
    </source>
</evidence>
<gene>
    <name evidence="13" type="ORF">DCAR_0521378</name>
</gene>
<evidence type="ECO:0000313" key="13">
    <source>
        <dbReference type="EMBL" id="WOH01991.1"/>
    </source>
</evidence>
<keyword evidence="7" id="KW-0677">Repeat</keyword>
<keyword evidence="4" id="KW-0433">Leucine-rich repeat</keyword>
<dbReference type="KEGG" id="dcr:108221710"/>
<dbReference type="InterPro" id="IPR013210">
    <property type="entry name" value="LRR_N_plant-typ"/>
</dbReference>
<dbReference type="SUPFAM" id="SSF52047">
    <property type="entry name" value="RNI-like"/>
    <property type="match status" value="1"/>
</dbReference>
<keyword evidence="6 11" id="KW-0732">Signal</keyword>